<organism evidence="2 3">
    <name type="scientific">Blastopirellula retiformator</name>
    <dbReference type="NCBI Taxonomy" id="2527970"/>
    <lineage>
        <taxon>Bacteria</taxon>
        <taxon>Pseudomonadati</taxon>
        <taxon>Planctomycetota</taxon>
        <taxon>Planctomycetia</taxon>
        <taxon>Pirellulales</taxon>
        <taxon>Pirellulaceae</taxon>
        <taxon>Blastopirellula</taxon>
    </lineage>
</organism>
<evidence type="ECO:0000313" key="3">
    <source>
        <dbReference type="Proteomes" id="UP000318878"/>
    </source>
</evidence>
<protein>
    <submittedName>
        <fullName evidence="2">Uncharacterized protein</fullName>
    </submittedName>
</protein>
<sequence>MLRNPAKIGNSLSPVEPHESTKQSSPTQKAPEGRPNKRTGPVRRQQSIESHQPGAASRSATAPQARLERPFGPEMLAGLKIEGDGDECCCAIWMVRHLVAAQREPVLADWSGHPGNSRIVRSGSSFGHSDSIRHSGFGIRHWHERRIPSLARRATIFPLSTFRSGPHSTAILYLRLPRLGKSCNDFVSMYTNCPGFYRRPEMA</sequence>
<dbReference type="AlphaFoldDB" id="A0A5C5UZG7"/>
<evidence type="ECO:0000256" key="1">
    <source>
        <dbReference type="SAM" id="MobiDB-lite"/>
    </source>
</evidence>
<name>A0A5C5UZG7_9BACT</name>
<proteinExistence type="predicted"/>
<gene>
    <name evidence="2" type="ORF">Enr8_34400</name>
</gene>
<evidence type="ECO:0000313" key="2">
    <source>
        <dbReference type="EMBL" id="TWT31518.1"/>
    </source>
</evidence>
<accession>A0A5C5UZG7</accession>
<reference evidence="2 3" key="1">
    <citation type="submission" date="2019-02" db="EMBL/GenBank/DDBJ databases">
        <title>Deep-cultivation of Planctomycetes and their phenomic and genomic characterization uncovers novel biology.</title>
        <authorList>
            <person name="Wiegand S."/>
            <person name="Jogler M."/>
            <person name="Boedeker C."/>
            <person name="Pinto D."/>
            <person name="Vollmers J."/>
            <person name="Rivas-Marin E."/>
            <person name="Kohn T."/>
            <person name="Peeters S.H."/>
            <person name="Heuer A."/>
            <person name="Rast P."/>
            <person name="Oberbeckmann S."/>
            <person name="Bunk B."/>
            <person name="Jeske O."/>
            <person name="Meyerdierks A."/>
            <person name="Storesund J.E."/>
            <person name="Kallscheuer N."/>
            <person name="Luecker S."/>
            <person name="Lage O.M."/>
            <person name="Pohl T."/>
            <person name="Merkel B.J."/>
            <person name="Hornburger P."/>
            <person name="Mueller R.-W."/>
            <person name="Bruemmer F."/>
            <person name="Labrenz M."/>
            <person name="Spormann A.M."/>
            <person name="Op Den Camp H."/>
            <person name="Overmann J."/>
            <person name="Amann R."/>
            <person name="Jetten M.S.M."/>
            <person name="Mascher T."/>
            <person name="Medema M.H."/>
            <person name="Devos D.P."/>
            <person name="Kaster A.-K."/>
            <person name="Ovreas L."/>
            <person name="Rohde M."/>
            <person name="Galperin M.Y."/>
            <person name="Jogler C."/>
        </authorList>
    </citation>
    <scope>NUCLEOTIDE SEQUENCE [LARGE SCALE GENOMIC DNA]</scope>
    <source>
        <strain evidence="2 3">Enr8</strain>
    </source>
</reference>
<comment type="caution">
    <text evidence="2">The sequence shown here is derived from an EMBL/GenBank/DDBJ whole genome shotgun (WGS) entry which is preliminary data.</text>
</comment>
<keyword evidence="3" id="KW-1185">Reference proteome</keyword>
<dbReference type="EMBL" id="SJPF01000004">
    <property type="protein sequence ID" value="TWT31518.1"/>
    <property type="molecule type" value="Genomic_DNA"/>
</dbReference>
<dbReference type="Proteomes" id="UP000318878">
    <property type="component" value="Unassembled WGS sequence"/>
</dbReference>
<feature type="region of interest" description="Disordered" evidence="1">
    <location>
        <begin position="1"/>
        <end position="68"/>
    </location>
</feature>